<dbReference type="InterPro" id="IPR001173">
    <property type="entry name" value="Glyco_trans_2-like"/>
</dbReference>
<reference evidence="4 5" key="1">
    <citation type="submission" date="2015-09" db="EMBL/GenBank/DDBJ databases">
        <title>Host preference determinants of Valsa canker pathogens revealed by comparative genomics.</title>
        <authorList>
            <person name="Yin Z."/>
            <person name="Huang L."/>
        </authorList>
    </citation>
    <scope>NUCLEOTIDE SEQUENCE [LARGE SCALE GENOMIC DNA]</scope>
    <source>
        <strain evidence="4 5">SXYLt</strain>
    </source>
</reference>
<keyword evidence="2" id="KW-1133">Transmembrane helix</keyword>
<dbReference type="OrthoDB" id="5819478at2759"/>
<evidence type="ECO:0000313" key="4">
    <source>
        <dbReference type="EMBL" id="ROW18371.1"/>
    </source>
</evidence>
<keyword evidence="2" id="KW-0812">Transmembrane</keyword>
<evidence type="ECO:0000256" key="1">
    <source>
        <dbReference type="SAM" id="MobiDB-lite"/>
    </source>
</evidence>
<evidence type="ECO:0000256" key="2">
    <source>
        <dbReference type="SAM" id="Phobius"/>
    </source>
</evidence>
<proteinExistence type="predicted"/>
<dbReference type="PANTHER" id="PTHR36851">
    <property type="entry name" value="UNNAMED PRODUCT"/>
    <property type="match status" value="1"/>
</dbReference>
<dbReference type="EMBL" id="LKEB01000001">
    <property type="protein sequence ID" value="ROW18371.1"/>
    <property type="molecule type" value="Genomic_DNA"/>
</dbReference>
<sequence>MSLFNWCTRRCGGLAMIATLILSYWVVTKEAAASGQYNLYKHQKRDSFSPLPQYSTTAEGAGFWTVIFAYYCLLIHVLVAIFPLRSCWAMWDLTRSLRKAAHSKALQNLKFAHRRRGSSTSLSSSETLTSSHASSTSSEAGDLEADLYADADAETDRVVHAIVIPNYKEELDTLRETLEVLGCHPQARNSYDVYLAMESRENNVELKAMGLVQEFIKKFRSVDFTIHPSDIPGESAGKGSNMAWAVRKLSERYTMEGRKDVIVTGIDADSHLSSNYFAHLTSMHLSYPETANTTMYAAPIIFDRNAHSVPALVRVADILWASAGMSGLYRGSTIAPPTSVYSVPLELVDRVGGWDCDPEAIGEDLHMYLKCFFALNGNLTVRTIVSPVSQSNVTGGAGDGYKGLVADVKARYKQAIRHMWGALDSGYAMRKVVELWQERKHTSRSFRPIHSSFGNESDVYVPHNQNLDPEAPPAENGIFSDLTHDTILEPNWERIVYLFHRLFEAHFLPLQTTILIVASTLYVWATEGSPDVHGLNWIFDICNVLRTAGFMEVAGLLFLYENLHKICVQTREKEMSDAGLSKGMNFSHRNLKKNWKDYCMVPMVAPLFGAIPCAQAQVCHFWTLDLVYTVSKKVTRQRSRSMAAAVLA</sequence>
<organism evidence="4 5">
    <name type="scientific">Cytospora leucostoma</name>
    <dbReference type="NCBI Taxonomy" id="1230097"/>
    <lineage>
        <taxon>Eukaryota</taxon>
        <taxon>Fungi</taxon>
        <taxon>Dikarya</taxon>
        <taxon>Ascomycota</taxon>
        <taxon>Pezizomycotina</taxon>
        <taxon>Sordariomycetes</taxon>
        <taxon>Sordariomycetidae</taxon>
        <taxon>Diaporthales</taxon>
        <taxon>Cytosporaceae</taxon>
        <taxon>Cytospora</taxon>
    </lineage>
</organism>
<feature type="region of interest" description="Disordered" evidence="1">
    <location>
        <begin position="117"/>
        <end position="139"/>
    </location>
</feature>
<feature type="compositionally biased region" description="Low complexity" evidence="1">
    <location>
        <begin position="118"/>
        <end position="139"/>
    </location>
</feature>
<feature type="transmembrane region" description="Helical" evidence="2">
    <location>
        <begin position="61"/>
        <end position="84"/>
    </location>
</feature>
<dbReference type="SUPFAM" id="SSF53448">
    <property type="entry name" value="Nucleotide-diphospho-sugar transferases"/>
    <property type="match status" value="1"/>
</dbReference>
<keyword evidence="5" id="KW-1185">Reference proteome</keyword>
<evidence type="ECO:0000259" key="3">
    <source>
        <dbReference type="Pfam" id="PF13632"/>
    </source>
</evidence>
<name>A0A423XPC4_9PEZI</name>
<dbReference type="AlphaFoldDB" id="A0A423XPC4"/>
<evidence type="ECO:0000313" key="5">
    <source>
        <dbReference type="Proteomes" id="UP000285146"/>
    </source>
</evidence>
<accession>A0A423XPC4</accession>
<protein>
    <recommendedName>
        <fullName evidence="3">Glycosyltransferase 2-like domain-containing protein</fullName>
    </recommendedName>
</protein>
<dbReference type="STRING" id="1230097.A0A423XPC4"/>
<gene>
    <name evidence="4" type="ORF">VPNG_00080</name>
</gene>
<dbReference type="Pfam" id="PF13632">
    <property type="entry name" value="Glyco_trans_2_3"/>
    <property type="match status" value="1"/>
</dbReference>
<comment type="caution">
    <text evidence="4">The sequence shown here is derived from an EMBL/GenBank/DDBJ whole genome shotgun (WGS) entry which is preliminary data.</text>
</comment>
<dbReference type="InterPro" id="IPR029044">
    <property type="entry name" value="Nucleotide-diphossugar_trans"/>
</dbReference>
<dbReference type="Proteomes" id="UP000285146">
    <property type="component" value="Unassembled WGS sequence"/>
</dbReference>
<keyword evidence="2" id="KW-0472">Membrane</keyword>
<dbReference type="PANTHER" id="PTHR36851:SF1">
    <property type="entry name" value="GLYCO_TRANS_2-LIKE DOMAIN-CONTAINING PROTEIN"/>
    <property type="match status" value="1"/>
</dbReference>
<dbReference type="InParanoid" id="A0A423XPC4"/>
<feature type="domain" description="Glycosyltransferase 2-like" evidence="3">
    <location>
        <begin position="262"/>
        <end position="521"/>
    </location>
</feature>